<dbReference type="OrthoDB" id="7591734at2"/>
<comment type="caution">
    <text evidence="2">The sequence shown here is derived from an EMBL/GenBank/DDBJ whole genome shotgun (WGS) entry which is preliminary data.</text>
</comment>
<dbReference type="Pfam" id="PF20703">
    <property type="entry name" value="nSTAND1"/>
    <property type="match status" value="1"/>
</dbReference>
<accession>A0A3S0ZFJ1</accession>
<evidence type="ECO:0000259" key="1">
    <source>
        <dbReference type="Pfam" id="PF20703"/>
    </source>
</evidence>
<dbReference type="InterPro" id="IPR027417">
    <property type="entry name" value="P-loop_NTPase"/>
</dbReference>
<protein>
    <recommendedName>
        <fullName evidence="1">Novel STAND NTPase 1 domain-containing protein</fullName>
    </recommendedName>
</protein>
<dbReference type="RefSeq" id="WP_126025965.1">
    <property type="nucleotide sequence ID" value="NZ_RXFT01000027.1"/>
</dbReference>
<dbReference type="Proteomes" id="UP000281118">
    <property type="component" value="Unassembled WGS sequence"/>
</dbReference>
<dbReference type="EMBL" id="RXFT01000027">
    <property type="protein sequence ID" value="RUR71910.1"/>
    <property type="molecule type" value="Genomic_DNA"/>
</dbReference>
<evidence type="ECO:0000313" key="3">
    <source>
        <dbReference type="Proteomes" id="UP000281118"/>
    </source>
</evidence>
<feature type="domain" description="Novel STAND NTPase 1" evidence="1">
    <location>
        <begin position="296"/>
        <end position="454"/>
    </location>
</feature>
<sequence length="1663" mass="184323">MSAVVASVISTGGAGNDFERRVGAYFLALILTRSFAPIFPDSVPTRIHFQAGRLGWRIDDLVIEVNAEVGQQRNLAAQIKRTFTVSSSNEECQDTISAAWRDFNNAALFQQGRDALVLVTYLGTNRIQHDFRWLLAQARAAGTAEDFASRRNGSGALNKRAKDDYDAVKQIVDAAEGTAVSDERVWRFLQAFHVLSFDFQDESGKDDAAIRTILGSLRANDAPIDAPATTWRELIDFAGLAAAEGRSVDLAGLPVAAQRRHRQVPSSKHGELLRLRQHSGVTLRRINEIGPRGLSFRRDGLRKKLEEAFAKHQVVFVVGAAGSGKSVLGKNLLVNSGNSDTTFAFSAEEFKAQHIDMVLANANINQTWGELGGLLPLHRKTFLIDGLERLLEASDRAAFKDLLVAAKEDQTLSLVITCRDYYAEVVERSLLATSGLDFAKVVVDGLSDEELQEAEAATPALVPLLSTPALQPLLRNPFLLTQAAELRFAEGETVPNTERALRRRMWGELVMDEDYVADGMPARRERVFFAVCVERARALQPYVVVADEGGALQRLANDNLVVFDETGSRVAAAHDVLEDWGLVEWFMRRFAANGGSAAAMVAEVGEHPALRRAYRKWLSEQLDVDGGGVADFVAEVSSNTSIPPHFRDDTWLAVFQSRSADAFMGQLSDPLLTSQALLLRRILHLVRVGCKTVSPMSQALDVTVRWHVPSGNAWHILLRFAAQNWTQLPRSMDVLLVEFMEDWASAVSAVEPYPEGHESVGSLIGAMLASQVARPGPAVPRERLVQLLLKVPYANRTVFTDLARRAAIPGRRSLRDDEEAAMLAKQTFRPFQATAFARDFPDELMTLCRERWLIPASDVGGGDWHAMREIETVFGLTYSFEHRFFPSSAMQGPFLGLLHHHLEHGVSFIVGLVNECCSRYASSSFAATLIEPSMQVQLSLMDGTIRYVFLTSRLWQAYRGSSVFPSVLQCALMALESRLLGLCESGAPDNVVQRYLNFILRDSNNAASLSVVASVCMAYPERVGACGVDILGCPEFIQFDIARVIADQTPLAMGGVDAYSKVFQKERIASNALKHRKEGLEDFARRMQFGPNAADVCVLLDRYVAALPPESQRSTRQSQWLLALRRMDLRTYTQTPVEGGIEFAMGPLPSDVQSMVAQSAVGNEQFVRKVSLQNWARRHLENSPSDVSAGWQQILELAVSVEREIAATGVRDIMDGGPRMVAAAVARDHWEELSFDQRTWCLEVLNEALGSVPNPGDIFGASIPVDGTSECASVLGHLAPKLDRVGAERLLVSALTHHNRHVQSTAVEGLAIDAFMNVPELLNFALHVLCEDAVMRREQHARVEELGWNQRPDPADLLRERRTRQADLDKGEWPTSPPQPDATLLDGDDGLVASLLVLFRSRPTYPLGQVLFEWVANRFGFWWDRQEHGHSNFELQFAAREAFAEFILVCDAARARELLDFVLPQVDEEPNEFADLLEQMLMAADRRNNAETFWPLWAAVLERVKSAQWVEEVSSARSWGNKLVRRVFLNTQWNPGLREWRLLGAAHLQIDSAFLALPATEIVLEAYLHFLSDIGARSLPGAVTYIDSKFGSDLETVLRASSNARFLLDQIVSRLMFEQLPALQRPALRDPMLRLLEALIQAGSSNAFLLREDFLTPSGGGAQ</sequence>
<evidence type="ECO:0000313" key="2">
    <source>
        <dbReference type="EMBL" id="RUR71910.1"/>
    </source>
</evidence>
<dbReference type="SUPFAM" id="SSF52540">
    <property type="entry name" value="P-loop containing nucleoside triphosphate hydrolases"/>
    <property type="match status" value="1"/>
</dbReference>
<gene>
    <name evidence="2" type="ORF">EJP67_33170</name>
</gene>
<reference evidence="2 3" key="1">
    <citation type="submission" date="2018-12" db="EMBL/GenBank/DDBJ databases">
        <title>The genome sequences of Variovorax guangxiensis DSM 27352.</title>
        <authorList>
            <person name="Gao J."/>
            <person name="Sun J."/>
        </authorList>
    </citation>
    <scope>NUCLEOTIDE SEQUENCE [LARGE SCALE GENOMIC DNA]</scope>
    <source>
        <strain evidence="2 3">DSM 27352</strain>
    </source>
</reference>
<name>A0A3S0ZFJ1_9BURK</name>
<organism evidence="2 3">
    <name type="scientific">Variovorax guangxiensis</name>
    <dbReference type="NCBI Taxonomy" id="1775474"/>
    <lineage>
        <taxon>Bacteria</taxon>
        <taxon>Pseudomonadati</taxon>
        <taxon>Pseudomonadota</taxon>
        <taxon>Betaproteobacteria</taxon>
        <taxon>Burkholderiales</taxon>
        <taxon>Comamonadaceae</taxon>
        <taxon>Variovorax</taxon>
    </lineage>
</organism>
<dbReference type="InterPro" id="IPR049052">
    <property type="entry name" value="nSTAND1"/>
</dbReference>
<proteinExistence type="predicted"/>